<dbReference type="Gene3D" id="2.50.20.10">
    <property type="entry name" value="Lipoprotein localisation LolA/LolB/LppX"/>
    <property type="match status" value="1"/>
</dbReference>
<comment type="caution">
    <text evidence="2">The sequence shown here is derived from an EMBL/GenBank/DDBJ whole genome shotgun (WGS) entry which is preliminary data.</text>
</comment>
<proteinExistence type="predicted"/>
<dbReference type="AlphaFoldDB" id="A0A2N5ZKL3"/>
<protein>
    <recommendedName>
        <fullName evidence="1">Uncharacterized protein TP-0789 domain-containing protein</fullName>
    </recommendedName>
</protein>
<evidence type="ECO:0000313" key="2">
    <source>
        <dbReference type="EMBL" id="PLX19161.1"/>
    </source>
</evidence>
<organism evidence="2 3">
    <name type="scientific">Muiribacterium halophilum</name>
    <dbReference type="NCBI Taxonomy" id="2053465"/>
    <lineage>
        <taxon>Bacteria</taxon>
        <taxon>Candidatus Muiribacteriota</taxon>
        <taxon>Candidatus Muiribacteriia</taxon>
        <taxon>Candidatus Muiribacteriales</taxon>
        <taxon>Candidatus Muiribacteriaceae</taxon>
        <taxon>Candidatus Muiribacterium</taxon>
    </lineage>
</organism>
<dbReference type="CDD" id="cd16329">
    <property type="entry name" value="LolA_like"/>
    <property type="match status" value="1"/>
</dbReference>
<dbReference type="InterPro" id="IPR033399">
    <property type="entry name" value="TP_0789-like"/>
</dbReference>
<accession>A0A2N5ZKL3</accession>
<feature type="domain" description="Uncharacterized protein TP-0789" evidence="1">
    <location>
        <begin position="64"/>
        <end position="234"/>
    </location>
</feature>
<gene>
    <name evidence="2" type="ORF">C0601_02565</name>
</gene>
<evidence type="ECO:0000259" key="1">
    <source>
        <dbReference type="Pfam" id="PF17131"/>
    </source>
</evidence>
<dbReference type="Proteomes" id="UP000234857">
    <property type="component" value="Unassembled WGS sequence"/>
</dbReference>
<reference evidence="2 3" key="1">
    <citation type="submission" date="2017-11" db="EMBL/GenBank/DDBJ databases">
        <title>Genome-resolved metagenomics identifies genetic mobility, metabolic interactions, and unexpected diversity in perchlorate-reducing communities.</title>
        <authorList>
            <person name="Barnum T.P."/>
            <person name="Figueroa I.A."/>
            <person name="Carlstrom C.I."/>
            <person name="Lucas L.N."/>
            <person name="Engelbrektson A.L."/>
            <person name="Coates J.D."/>
        </authorList>
    </citation>
    <scope>NUCLEOTIDE SEQUENCE [LARGE SCALE GENOMIC DNA]</scope>
    <source>
        <strain evidence="2">BM706</strain>
    </source>
</reference>
<dbReference type="EMBL" id="PKTG01000039">
    <property type="protein sequence ID" value="PLX19161.1"/>
    <property type="molecule type" value="Genomic_DNA"/>
</dbReference>
<sequence>MKKILFIFLLISISTMIFSITLEEVQQAWDQQFPFDNVVTDFTFKVHRGTRIYEYTGESIQNNRDQELIEILSPPDDAGKMFYMEEDEIWVFDEECLLNLNGFELQESFLGSDLTYEEEISLFILMNDSKIEIYQDDPKEDFFVIKAIRKRAGKNIINYALYYVYRENNNNVFKLDLYNNQNILYKRITLSDYRDFNGVQIPFYQKVQDMLVKKNYTEVIIDKVEINKALPPNKMDLYELQRSLHRGISPLLCK</sequence>
<evidence type="ECO:0000313" key="3">
    <source>
        <dbReference type="Proteomes" id="UP000234857"/>
    </source>
</evidence>
<dbReference type="Pfam" id="PF17131">
    <property type="entry name" value="LolA_like"/>
    <property type="match status" value="1"/>
</dbReference>
<name>A0A2N5ZKL3_MUIH1</name>